<dbReference type="PANTHER" id="PTHR36919">
    <property type="entry name" value="BLR1215 PROTEIN"/>
    <property type="match status" value="1"/>
</dbReference>
<evidence type="ECO:0000259" key="1">
    <source>
        <dbReference type="Pfam" id="PF09917"/>
    </source>
</evidence>
<sequence length="143" mass="15992">MYRIVINFLTILLVLISSHGLKAQVTGLWKTIDDRDGSEKSVIEIYEQDGKLHGKVIKLLKGSTYTTCENCHGDLKDKALVGMTIIHDLTKTATGGIDGTVMDPNNGKTYSCLIELESPDKLRLRGYIGLPAFGRTQYWYRVQ</sequence>
<feature type="domain" description="DUF2147" evidence="1">
    <location>
        <begin position="27"/>
        <end position="141"/>
    </location>
</feature>
<dbReference type="Gene3D" id="2.40.128.520">
    <property type="match status" value="1"/>
</dbReference>
<protein>
    <submittedName>
        <fullName evidence="2">DUF2147 domain-containing protein</fullName>
    </submittedName>
</protein>
<dbReference type="InterPro" id="IPR019223">
    <property type="entry name" value="DUF2147"/>
</dbReference>
<name>A0A9D7XQX9_9BACT</name>
<organism evidence="2 3">
    <name type="scientific">Candidatus Opimibacter skivensis</name>
    <dbReference type="NCBI Taxonomy" id="2982028"/>
    <lineage>
        <taxon>Bacteria</taxon>
        <taxon>Pseudomonadati</taxon>
        <taxon>Bacteroidota</taxon>
        <taxon>Saprospiria</taxon>
        <taxon>Saprospirales</taxon>
        <taxon>Saprospiraceae</taxon>
        <taxon>Candidatus Opimibacter</taxon>
    </lineage>
</organism>
<dbReference type="Pfam" id="PF09917">
    <property type="entry name" value="DUF2147"/>
    <property type="match status" value="1"/>
</dbReference>
<dbReference type="AlphaFoldDB" id="A0A9D7XQX9"/>
<dbReference type="EMBL" id="JADKGY010000020">
    <property type="protein sequence ID" value="MBK9983501.1"/>
    <property type="molecule type" value="Genomic_DNA"/>
</dbReference>
<accession>A0A9D7XQX9</accession>
<reference evidence="2 3" key="1">
    <citation type="submission" date="2020-10" db="EMBL/GenBank/DDBJ databases">
        <title>Connecting structure to function with the recovery of over 1000 high-quality activated sludge metagenome-assembled genomes encoding full-length rRNA genes using long-read sequencing.</title>
        <authorList>
            <person name="Singleton C.M."/>
            <person name="Petriglieri F."/>
            <person name="Kristensen J.M."/>
            <person name="Kirkegaard R.H."/>
            <person name="Michaelsen T.Y."/>
            <person name="Andersen M.H."/>
            <person name="Karst S.M."/>
            <person name="Dueholm M.S."/>
            <person name="Nielsen P.H."/>
            <person name="Albertsen M."/>
        </authorList>
    </citation>
    <scope>NUCLEOTIDE SEQUENCE [LARGE SCALE GENOMIC DNA]</scope>
    <source>
        <strain evidence="2">Ribe_18-Q3-R11-54_MAXAC.273</strain>
    </source>
</reference>
<gene>
    <name evidence="2" type="ORF">IPP15_14130</name>
</gene>
<proteinExistence type="predicted"/>
<evidence type="ECO:0000313" key="3">
    <source>
        <dbReference type="Proteomes" id="UP000808337"/>
    </source>
</evidence>
<dbReference type="PANTHER" id="PTHR36919:SF3">
    <property type="entry name" value="BLL5882 PROTEIN"/>
    <property type="match status" value="1"/>
</dbReference>
<dbReference type="Proteomes" id="UP000808337">
    <property type="component" value="Unassembled WGS sequence"/>
</dbReference>
<evidence type="ECO:0000313" key="2">
    <source>
        <dbReference type="EMBL" id="MBK9983501.1"/>
    </source>
</evidence>
<comment type="caution">
    <text evidence="2">The sequence shown here is derived from an EMBL/GenBank/DDBJ whole genome shotgun (WGS) entry which is preliminary data.</text>
</comment>